<name>A0AAW9JXV9_9ENTE</name>
<dbReference type="InterPro" id="IPR003615">
    <property type="entry name" value="HNH_nuc"/>
</dbReference>
<dbReference type="GO" id="GO:0008270">
    <property type="term" value="F:zinc ion binding"/>
    <property type="evidence" value="ECO:0007669"/>
    <property type="project" value="InterPro"/>
</dbReference>
<evidence type="ECO:0000313" key="2">
    <source>
        <dbReference type="EMBL" id="MDZ5598246.1"/>
    </source>
</evidence>
<protein>
    <submittedName>
        <fullName evidence="2">HNH endonuclease signature motif containing protein</fullName>
    </submittedName>
</protein>
<dbReference type="Proteomes" id="UP001290582">
    <property type="component" value="Unassembled WGS sequence"/>
</dbReference>
<keyword evidence="2" id="KW-0540">Nuclease</keyword>
<dbReference type="GO" id="GO:0003676">
    <property type="term" value="F:nucleic acid binding"/>
    <property type="evidence" value="ECO:0007669"/>
    <property type="project" value="InterPro"/>
</dbReference>
<proteinExistence type="predicted"/>
<dbReference type="EMBL" id="JAXOGL010000013">
    <property type="protein sequence ID" value="MDZ5598246.1"/>
    <property type="molecule type" value="Genomic_DNA"/>
</dbReference>
<dbReference type="RefSeq" id="WP_154626012.1">
    <property type="nucleotide sequence ID" value="NZ_CP144490.1"/>
</dbReference>
<dbReference type="Pfam" id="PF01844">
    <property type="entry name" value="HNH"/>
    <property type="match status" value="1"/>
</dbReference>
<organism evidence="2 3">
    <name type="scientific">Enterococcus cecorum</name>
    <dbReference type="NCBI Taxonomy" id="44008"/>
    <lineage>
        <taxon>Bacteria</taxon>
        <taxon>Bacillati</taxon>
        <taxon>Bacillota</taxon>
        <taxon>Bacilli</taxon>
        <taxon>Lactobacillales</taxon>
        <taxon>Enterococcaceae</taxon>
        <taxon>Enterococcus</taxon>
    </lineage>
</organism>
<dbReference type="GO" id="GO:0004519">
    <property type="term" value="F:endonuclease activity"/>
    <property type="evidence" value="ECO:0007669"/>
    <property type="project" value="UniProtKB-KW"/>
</dbReference>
<keyword evidence="2" id="KW-0378">Hydrolase</keyword>
<gene>
    <name evidence="2" type="ORF">U1294_08410</name>
</gene>
<dbReference type="AlphaFoldDB" id="A0AAW9JXV9"/>
<dbReference type="InterPro" id="IPR002711">
    <property type="entry name" value="HNH"/>
</dbReference>
<dbReference type="CDD" id="cd00085">
    <property type="entry name" value="HNHc"/>
    <property type="match status" value="1"/>
</dbReference>
<feature type="domain" description="HNH" evidence="1">
    <location>
        <begin position="96"/>
        <end position="130"/>
    </location>
</feature>
<evidence type="ECO:0000313" key="3">
    <source>
        <dbReference type="Proteomes" id="UP001290582"/>
    </source>
</evidence>
<comment type="caution">
    <text evidence="2">The sequence shown here is derived from an EMBL/GenBank/DDBJ whole genome shotgun (WGS) entry which is preliminary data.</text>
</comment>
<accession>A0AAW9JXV9</accession>
<dbReference type="Gene3D" id="1.10.30.50">
    <property type="match status" value="1"/>
</dbReference>
<sequence>MQQNHNSYNPSDIEQRLSELYEDSDVSKKSGIYEYLLSKEKTELIKLLSIRAFTETDKKSKYKEQTNETKKSNSSNCPVCITDKQYDHMTHIWTYKEMAGDHIMPWSKGGKTERGNLQMLCRHHNGLKSNF</sequence>
<keyword evidence="2" id="KW-0255">Endonuclease</keyword>
<reference evidence="2" key="1">
    <citation type="submission" date="2023-12" db="EMBL/GenBank/DDBJ databases">
        <title>Molecular genomic analyses of Enterococcus cecorum from sepsis oubreaks in broilers.</title>
        <authorList>
            <person name="Rhoads D."/>
            <person name="Alrubaye A."/>
        </authorList>
    </citation>
    <scope>NUCLEOTIDE SEQUENCE</scope>
    <source>
        <strain evidence="2">1755</strain>
    </source>
</reference>
<evidence type="ECO:0000259" key="1">
    <source>
        <dbReference type="Pfam" id="PF01844"/>
    </source>
</evidence>